<accession>A0A117RCS2</accession>
<evidence type="ECO:0000256" key="1">
    <source>
        <dbReference type="SAM" id="MobiDB-lite"/>
    </source>
</evidence>
<proteinExistence type="predicted"/>
<dbReference type="OrthoDB" id="4253872at2"/>
<evidence type="ECO:0000313" key="3">
    <source>
        <dbReference type="Proteomes" id="UP000053024"/>
    </source>
</evidence>
<name>A0A117RCS2_9ACTN</name>
<comment type="caution">
    <text evidence="2">The sequence shown here is derived from an EMBL/GenBank/DDBJ whole genome shotgun (WGS) entry which is preliminary data.</text>
</comment>
<gene>
    <name evidence="2" type="ORF">AQJ66_18070</name>
</gene>
<dbReference type="AlphaFoldDB" id="A0A117RCS2"/>
<evidence type="ECO:0000313" key="2">
    <source>
        <dbReference type="EMBL" id="KUN83728.1"/>
    </source>
</evidence>
<dbReference type="RefSeq" id="WP_061922769.1">
    <property type="nucleotide sequence ID" value="NZ_JBEYBH010000011.1"/>
</dbReference>
<dbReference type="STRING" id="285568.AQJ66_18070"/>
<dbReference type="EMBL" id="LMWX01000026">
    <property type="protein sequence ID" value="KUN83728.1"/>
    <property type="molecule type" value="Genomic_DNA"/>
</dbReference>
<organism evidence="2 3">
    <name type="scientific">Streptomyces bungoensis</name>
    <dbReference type="NCBI Taxonomy" id="285568"/>
    <lineage>
        <taxon>Bacteria</taxon>
        <taxon>Bacillati</taxon>
        <taxon>Actinomycetota</taxon>
        <taxon>Actinomycetes</taxon>
        <taxon>Kitasatosporales</taxon>
        <taxon>Streptomycetaceae</taxon>
        <taxon>Streptomyces</taxon>
    </lineage>
</organism>
<keyword evidence="3" id="KW-1185">Reference proteome</keyword>
<feature type="region of interest" description="Disordered" evidence="1">
    <location>
        <begin position="57"/>
        <end position="80"/>
    </location>
</feature>
<reference evidence="2 3" key="1">
    <citation type="submission" date="2015-10" db="EMBL/GenBank/DDBJ databases">
        <title>Draft genome sequence of Streptomyces bungoensis DSM 41781, type strain for the species Streptomyces bungoensis.</title>
        <authorList>
            <person name="Ruckert C."/>
            <person name="Winkler A."/>
            <person name="Kalinowski J."/>
            <person name="Kampfer P."/>
            <person name="Glaeser S."/>
        </authorList>
    </citation>
    <scope>NUCLEOTIDE SEQUENCE [LARGE SCALE GENOMIC DNA]</scope>
    <source>
        <strain evidence="2 3">DSM 41781</strain>
    </source>
</reference>
<sequence>MSPIGTDRISRWDQHGREHVVRVRRRGVRRTISCETCGWHRGAPLAPWPKAVEHLAGAHQATVDPAGPRRPSRRAAVDRL</sequence>
<protein>
    <submittedName>
        <fullName evidence="2">Uncharacterized protein</fullName>
    </submittedName>
</protein>
<dbReference type="Proteomes" id="UP000053024">
    <property type="component" value="Unassembled WGS sequence"/>
</dbReference>